<organism evidence="5 6">
    <name type="scientific">Massilia cavernae</name>
    <dbReference type="NCBI Taxonomy" id="2320864"/>
    <lineage>
        <taxon>Bacteria</taxon>
        <taxon>Pseudomonadati</taxon>
        <taxon>Pseudomonadota</taxon>
        <taxon>Betaproteobacteria</taxon>
        <taxon>Burkholderiales</taxon>
        <taxon>Oxalobacteraceae</taxon>
        <taxon>Telluria group</taxon>
        <taxon>Massilia</taxon>
    </lineage>
</organism>
<evidence type="ECO:0000256" key="2">
    <source>
        <dbReference type="ARBA" id="ARBA00022989"/>
    </source>
</evidence>
<feature type="transmembrane region" description="Helical" evidence="4">
    <location>
        <begin position="193"/>
        <end position="214"/>
    </location>
</feature>
<feature type="transmembrane region" description="Helical" evidence="4">
    <location>
        <begin position="88"/>
        <end position="110"/>
    </location>
</feature>
<protein>
    <submittedName>
        <fullName evidence="5">MFS transporter</fullName>
    </submittedName>
</protein>
<feature type="transmembrane region" description="Helical" evidence="4">
    <location>
        <begin position="314"/>
        <end position="332"/>
    </location>
</feature>
<evidence type="ECO:0000313" key="5">
    <source>
        <dbReference type="EMBL" id="RJG24146.1"/>
    </source>
</evidence>
<dbReference type="Pfam" id="PF07690">
    <property type="entry name" value="MFS_1"/>
    <property type="match status" value="1"/>
</dbReference>
<reference evidence="5 6" key="1">
    <citation type="submission" date="2018-09" db="EMBL/GenBank/DDBJ databases">
        <authorList>
            <person name="Zhu H."/>
        </authorList>
    </citation>
    <scope>NUCLEOTIDE SEQUENCE [LARGE SCALE GENOMIC DNA]</scope>
    <source>
        <strain evidence="5 6">K1S02-61</strain>
    </source>
</reference>
<evidence type="ECO:0000313" key="6">
    <source>
        <dbReference type="Proteomes" id="UP000284006"/>
    </source>
</evidence>
<dbReference type="InterPro" id="IPR011701">
    <property type="entry name" value="MFS"/>
</dbReference>
<proteinExistence type="predicted"/>
<feature type="transmembrane region" description="Helical" evidence="4">
    <location>
        <begin position="338"/>
        <end position="360"/>
    </location>
</feature>
<keyword evidence="3 4" id="KW-0472">Membrane</keyword>
<feature type="transmembrane region" description="Helical" evidence="4">
    <location>
        <begin position="258"/>
        <end position="276"/>
    </location>
</feature>
<name>A0A418Y6T1_9BURK</name>
<dbReference type="Proteomes" id="UP000284006">
    <property type="component" value="Unassembled WGS sequence"/>
</dbReference>
<dbReference type="InterPro" id="IPR036259">
    <property type="entry name" value="MFS_trans_sf"/>
</dbReference>
<dbReference type="EMBL" id="QYUP01000037">
    <property type="protein sequence ID" value="RJG24146.1"/>
    <property type="molecule type" value="Genomic_DNA"/>
</dbReference>
<dbReference type="GO" id="GO:0022857">
    <property type="term" value="F:transmembrane transporter activity"/>
    <property type="evidence" value="ECO:0007669"/>
    <property type="project" value="InterPro"/>
</dbReference>
<gene>
    <name evidence="5" type="ORF">D3872_03800</name>
</gene>
<keyword evidence="2 4" id="KW-1133">Transmembrane helix</keyword>
<evidence type="ECO:0000256" key="4">
    <source>
        <dbReference type="SAM" id="Phobius"/>
    </source>
</evidence>
<keyword evidence="6" id="KW-1185">Reference proteome</keyword>
<feature type="transmembrane region" description="Helical" evidence="4">
    <location>
        <begin position="64"/>
        <end position="82"/>
    </location>
</feature>
<sequence>MASLLVGHCAGMLDLVALPVWVGANLVGWFQLDPQKAGLLATLFLSGQVVSSMFLAPRFGRVPARLLAAGGFGVGALAFFGLAMTSNYLAMLALHLMGGLGAGCALTMVHGTMGRSIRPHRLFAFAGLTLACFGIVILGSGKAIIAAASGHALFLVFGAVMAVAALLAACAFPRARVQAASQHAAAGKLSPRVWAGMIGMGIFCMAQSMIFPFIERIGIDRGYSIALVSTVLMAIGFCNLMPTPLAALLEKRVRAESAILAGIVVHIAIITAITQLPGIETYAIGVALVTTPMLFVHTFLFGLLARLDPSGRSLAATPAMVMIGSTIGPVFGGTLVMAVGYSGLGIGVVMLAIAAAACFYKMGKGE</sequence>
<feature type="transmembrane region" description="Helical" evidence="4">
    <location>
        <begin position="151"/>
        <end position="172"/>
    </location>
</feature>
<dbReference type="Gene3D" id="1.20.1250.20">
    <property type="entry name" value="MFS general substrate transporter like domains"/>
    <property type="match status" value="1"/>
</dbReference>
<comment type="caution">
    <text evidence="5">The sequence shown here is derived from an EMBL/GenBank/DDBJ whole genome shotgun (WGS) entry which is preliminary data.</text>
</comment>
<keyword evidence="1 4" id="KW-0812">Transmembrane</keyword>
<evidence type="ECO:0000256" key="1">
    <source>
        <dbReference type="ARBA" id="ARBA00022692"/>
    </source>
</evidence>
<evidence type="ECO:0000256" key="3">
    <source>
        <dbReference type="ARBA" id="ARBA00023136"/>
    </source>
</evidence>
<dbReference type="AlphaFoldDB" id="A0A418Y6T1"/>
<feature type="transmembrane region" description="Helical" evidence="4">
    <location>
        <begin position="12"/>
        <end position="32"/>
    </location>
</feature>
<dbReference type="SUPFAM" id="SSF103473">
    <property type="entry name" value="MFS general substrate transporter"/>
    <property type="match status" value="1"/>
</dbReference>
<feature type="transmembrane region" description="Helical" evidence="4">
    <location>
        <begin position="122"/>
        <end position="145"/>
    </location>
</feature>
<feature type="transmembrane region" description="Helical" evidence="4">
    <location>
        <begin position="38"/>
        <end position="57"/>
    </location>
</feature>
<accession>A0A418Y6T1</accession>
<feature type="transmembrane region" description="Helical" evidence="4">
    <location>
        <begin position="226"/>
        <end position="249"/>
    </location>
</feature>
<dbReference type="OrthoDB" id="8229750at2"/>
<feature type="transmembrane region" description="Helical" evidence="4">
    <location>
        <begin position="282"/>
        <end position="307"/>
    </location>
</feature>